<name>A0ABP0VXN3_9BRYO</name>
<protein>
    <recommendedName>
        <fullName evidence="9">U5 small nuclear ribonucleoprotein TSSC4</fullName>
    </recommendedName>
</protein>
<keyword evidence="7" id="KW-0508">mRNA splicing</keyword>
<keyword evidence="4" id="KW-0963">Cytoplasm</keyword>
<evidence type="ECO:0000256" key="6">
    <source>
        <dbReference type="ARBA" id="ARBA00022728"/>
    </source>
</evidence>
<organism evidence="12 13">
    <name type="scientific">Sphagnum jensenii</name>
    <dbReference type="NCBI Taxonomy" id="128206"/>
    <lineage>
        <taxon>Eukaryota</taxon>
        <taxon>Viridiplantae</taxon>
        <taxon>Streptophyta</taxon>
        <taxon>Embryophyta</taxon>
        <taxon>Bryophyta</taxon>
        <taxon>Sphagnophytina</taxon>
        <taxon>Sphagnopsida</taxon>
        <taxon>Sphagnales</taxon>
        <taxon>Sphagnaceae</taxon>
        <taxon>Sphagnum</taxon>
    </lineage>
</organism>
<evidence type="ECO:0000256" key="10">
    <source>
        <dbReference type="ARBA" id="ARBA00045970"/>
    </source>
</evidence>
<evidence type="ECO:0000313" key="12">
    <source>
        <dbReference type="EMBL" id="CAK9259269.1"/>
    </source>
</evidence>
<dbReference type="EMBL" id="OZ020107">
    <property type="protein sequence ID" value="CAK9259269.1"/>
    <property type="molecule type" value="Genomic_DNA"/>
</dbReference>
<feature type="compositionally biased region" description="Basic and acidic residues" evidence="11">
    <location>
        <begin position="183"/>
        <end position="211"/>
    </location>
</feature>
<accession>A0ABP0VXN3</accession>
<dbReference type="PANTHER" id="PTHR13445">
    <property type="entry name" value="TUMOR SUPPRESSING SUBTRANSFERABLE CANDIDATE 4 TSSC4"/>
    <property type="match status" value="1"/>
</dbReference>
<keyword evidence="8" id="KW-0539">Nucleus</keyword>
<gene>
    <name evidence="12" type="ORF">CSSPJE1EN1_LOCUS4747</name>
</gene>
<feature type="compositionally biased region" description="Acidic residues" evidence="11">
    <location>
        <begin position="67"/>
        <end position="94"/>
    </location>
</feature>
<keyword evidence="5" id="KW-0507">mRNA processing</keyword>
<feature type="region of interest" description="Disordered" evidence="11">
    <location>
        <begin position="365"/>
        <end position="394"/>
    </location>
</feature>
<dbReference type="Proteomes" id="UP001497444">
    <property type="component" value="Chromosome 12"/>
</dbReference>
<evidence type="ECO:0000256" key="5">
    <source>
        <dbReference type="ARBA" id="ARBA00022664"/>
    </source>
</evidence>
<proteinExistence type="inferred from homology"/>
<evidence type="ECO:0000256" key="4">
    <source>
        <dbReference type="ARBA" id="ARBA00022490"/>
    </source>
</evidence>
<evidence type="ECO:0000256" key="1">
    <source>
        <dbReference type="ARBA" id="ARBA00004123"/>
    </source>
</evidence>
<comment type="similarity">
    <text evidence="3">Belongs to the TSSC4 family.</text>
</comment>
<reference evidence="12" key="1">
    <citation type="submission" date="2024-02" db="EMBL/GenBank/DDBJ databases">
        <authorList>
            <consortium name="ELIXIR-Norway"/>
            <consortium name="Elixir Norway"/>
        </authorList>
    </citation>
    <scope>NUCLEOTIDE SEQUENCE</scope>
</reference>
<sequence>MEAANAHSGSVATFKTRVDDTFAALFSPSSGASFWSVSDRGIAPSGLKPSAQSRGRDEEVEVSGGSDDGDEGNDAVDDRDEEEELAAAVEEEEEGHGACAAQYERFVRLVNSRRRGRGETAGDLEAASGKRTGAVVKGLGEGGIDREWEEDLEELESDEEDGEEDADEEDDDVRRRVGKRKKIGEWEGQEKELRFRAEESPVERRQEKLEQEDLEDDDEEVRQMRQMVGMDETLDFEEEEDEYDKVAVGREGSEDRIFMGQVKDFSGTNINLVNSLPSSLPELRQTSRDARANHKAALARLEEDDREAAAAIAGVQVVDTSIERNHSKQQVIQTKLEMCLVSGRVRGHKSGKRVRFAIAEDAENERKAGRISGPHSNNASASQEPVGSQLDPVWRTDLTSSSGAVSRRSQVPDYVKHPWKYIQYTIDWSEQDDDMQNLAAFHAMRDGSSAKVSDGTPVEQQSTVEIHKPIRFTPRSLREGNVKERQDEIMKSSSDQLGIIHAVESGDRGLSLPMSIAAGLDLDQDQGGGGSSESEKGASSSSPNNVTADVKPGRIRRQYRSKGNTSDESDGS</sequence>
<comment type="function">
    <text evidence="10">Protein associated with the U5 snRNP, during its maturation and its post-splicing recycling and which is required for spliceosomal tri-snRNP complex assembly in the nucleus. Has a molecular sequestering activity and transiently hinders SNRNP200 binding sites for constitutive splicing factors that intervene later during the assembly of the spliceosome and splicing. Together with its molecular sequestering activity, may also function as a molecular adapter and placeholder, coordinating the assembly of the U5 snRNP and its association with the U4/U6 di-snRNP.</text>
</comment>
<feature type="region of interest" description="Disordered" evidence="11">
    <location>
        <begin position="29"/>
        <end position="220"/>
    </location>
</feature>
<keyword evidence="6" id="KW-0747">Spliceosome</keyword>
<evidence type="ECO:0000256" key="3">
    <source>
        <dbReference type="ARBA" id="ARBA00010362"/>
    </source>
</evidence>
<comment type="subcellular location">
    <subcellularLocation>
        <location evidence="2">Cytoplasm</location>
    </subcellularLocation>
    <subcellularLocation>
        <location evidence="1">Nucleus</location>
    </subcellularLocation>
</comment>
<evidence type="ECO:0000256" key="7">
    <source>
        <dbReference type="ARBA" id="ARBA00023187"/>
    </source>
</evidence>
<keyword evidence="13" id="KW-1185">Reference proteome</keyword>
<dbReference type="InterPro" id="IPR029338">
    <property type="entry name" value="TSSC4"/>
</dbReference>
<evidence type="ECO:0000256" key="8">
    <source>
        <dbReference type="ARBA" id="ARBA00023242"/>
    </source>
</evidence>
<feature type="region of interest" description="Disordered" evidence="11">
    <location>
        <begin position="520"/>
        <end position="572"/>
    </location>
</feature>
<evidence type="ECO:0000313" key="13">
    <source>
        <dbReference type="Proteomes" id="UP001497444"/>
    </source>
</evidence>
<feature type="compositionally biased region" description="Polar residues" evidence="11">
    <location>
        <begin position="374"/>
        <end position="386"/>
    </location>
</feature>
<feature type="compositionally biased region" description="Acidic residues" evidence="11">
    <location>
        <begin position="147"/>
        <end position="171"/>
    </location>
</feature>
<evidence type="ECO:0000256" key="2">
    <source>
        <dbReference type="ARBA" id="ARBA00004496"/>
    </source>
</evidence>
<evidence type="ECO:0000256" key="9">
    <source>
        <dbReference type="ARBA" id="ARBA00035304"/>
    </source>
</evidence>
<evidence type="ECO:0000256" key="11">
    <source>
        <dbReference type="SAM" id="MobiDB-lite"/>
    </source>
</evidence>
<dbReference type="PANTHER" id="PTHR13445:SF3">
    <property type="entry name" value="U5 SMALL NUCLEAR RIBONUCLEOPROTEIN TSSC4"/>
    <property type="match status" value="1"/>
</dbReference>